<dbReference type="PROSITE" id="PS00352">
    <property type="entry name" value="CSD_1"/>
    <property type="match status" value="1"/>
</dbReference>
<dbReference type="GO" id="GO:0003677">
    <property type="term" value="F:DNA binding"/>
    <property type="evidence" value="ECO:0007669"/>
    <property type="project" value="UniProtKB-KW"/>
</dbReference>
<keyword evidence="10" id="KW-1185">Reference proteome</keyword>
<reference evidence="10" key="1">
    <citation type="submission" date="2018-05" db="EMBL/GenBank/DDBJ databases">
        <title>Ignatzschineria dubaiensis sp. nov., isolated from necrotic foot tissues of dromedaries (Camelus dromedarius) and associated maggots in Dubai, United Arab Emirates.</title>
        <authorList>
            <person name="Tsang C.C."/>
            <person name="Tang J.Y.M."/>
            <person name="Fong J.Y.H."/>
            <person name="Kinne J."/>
            <person name="Lee H.H."/>
            <person name="Joseph M."/>
            <person name="Jose S."/>
            <person name="Schuster R.K."/>
            <person name="Tang Y."/>
            <person name="Sivakumar S."/>
            <person name="Chen J.H.K."/>
            <person name="Teng J.L.L."/>
            <person name="Lau S.K.P."/>
            <person name="Wernery U."/>
            <person name="Woo P.C.Y."/>
        </authorList>
    </citation>
    <scope>NUCLEOTIDE SEQUENCE [LARGE SCALE GENOMIC DNA]</scope>
    <source>
        <strain evidence="10">KCTC 22644</strain>
    </source>
</reference>
<keyword evidence="3" id="KW-0805">Transcription regulation</keyword>
<protein>
    <submittedName>
        <fullName evidence="9">Cold-shock protein</fullName>
    </submittedName>
</protein>
<dbReference type="Proteomes" id="UP000245020">
    <property type="component" value="Unassembled WGS sequence"/>
</dbReference>
<dbReference type="InterPro" id="IPR002059">
    <property type="entry name" value="CSP_DNA-bd"/>
</dbReference>
<dbReference type="PROSITE" id="PS51857">
    <property type="entry name" value="CSD_2"/>
    <property type="match status" value="1"/>
</dbReference>
<dbReference type="AlphaFoldDB" id="A0A2U2ACX2"/>
<comment type="caution">
    <text evidence="9">The sequence shown here is derived from an EMBL/GenBank/DDBJ whole genome shotgun (WGS) entry which is preliminary data.</text>
</comment>
<proteinExistence type="predicted"/>
<dbReference type="InterPro" id="IPR012340">
    <property type="entry name" value="NA-bd_OB-fold"/>
</dbReference>
<dbReference type="PIRSF" id="PIRSF002599">
    <property type="entry name" value="Cold_shock_A"/>
    <property type="match status" value="1"/>
</dbReference>
<dbReference type="GO" id="GO:0005829">
    <property type="term" value="C:cytosol"/>
    <property type="evidence" value="ECO:0007669"/>
    <property type="project" value="UniProtKB-ARBA"/>
</dbReference>
<dbReference type="InterPro" id="IPR019844">
    <property type="entry name" value="CSD_CS"/>
</dbReference>
<dbReference type="OrthoDB" id="9810590at2"/>
<keyword evidence="2" id="KW-0963">Cytoplasm</keyword>
<evidence type="ECO:0000256" key="5">
    <source>
        <dbReference type="ARBA" id="ARBA00023159"/>
    </source>
</evidence>
<evidence type="ECO:0000259" key="8">
    <source>
        <dbReference type="PROSITE" id="PS51857"/>
    </source>
</evidence>
<evidence type="ECO:0000256" key="3">
    <source>
        <dbReference type="ARBA" id="ARBA00023015"/>
    </source>
</evidence>
<evidence type="ECO:0000256" key="2">
    <source>
        <dbReference type="ARBA" id="ARBA00022490"/>
    </source>
</evidence>
<dbReference type="PRINTS" id="PR00050">
    <property type="entry name" value="COLDSHOCK"/>
</dbReference>
<evidence type="ECO:0000256" key="1">
    <source>
        <dbReference type="ARBA" id="ARBA00004496"/>
    </source>
</evidence>
<evidence type="ECO:0000256" key="7">
    <source>
        <dbReference type="RuleBase" id="RU000408"/>
    </source>
</evidence>
<sequence length="67" mass="7356">MRIGTVKWFNESKGFGFITPDDGGADVFVHFSTIQGDGFRTLAEGQKVEFEAKESDRGLQTTVCKPA</sequence>
<dbReference type="InterPro" id="IPR012156">
    <property type="entry name" value="Cold_shock_CspA"/>
</dbReference>
<dbReference type="Pfam" id="PF00313">
    <property type="entry name" value="CSD"/>
    <property type="match status" value="1"/>
</dbReference>
<evidence type="ECO:0000313" key="9">
    <source>
        <dbReference type="EMBL" id="PWD80501.1"/>
    </source>
</evidence>
<dbReference type="FunFam" id="2.40.50.140:FF:000006">
    <property type="entry name" value="Cold shock protein CspC"/>
    <property type="match status" value="1"/>
</dbReference>
<dbReference type="RefSeq" id="WP_094568408.1">
    <property type="nucleotide sequence ID" value="NZ_BMYA01000004.1"/>
</dbReference>
<dbReference type="CDD" id="cd04458">
    <property type="entry name" value="CSP_CDS"/>
    <property type="match status" value="1"/>
</dbReference>
<comment type="subcellular location">
    <subcellularLocation>
        <location evidence="1 7">Cytoplasm</location>
    </subcellularLocation>
</comment>
<evidence type="ECO:0000313" key="10">
    <source>
        <dbReference type="Proteomes" id="UP000245020"/>
    </source>
</evidence>
<evidence type="ECO:0000256" key="6">
    <source>
        <dbReference type="ARBA" id="ARBA00023163"/>
    </source>
</evidence>
<name>A0A2U2ACX2_9GAMM</name>
<evidence type="ECO:0000256" key="4">
    <source>
        <dbReference type="ARBA" id="ARBA00023125"/>
    </source>
</evidence>
<dbReference type="SUPFAM" id="SSF50249">
    <property type="entry name" value="Nucleic acid-binding proteins"/>
    <property type="match status" value="1"/>
</dbReference>
<accession>A0A2U2ACX2</accession>
<organism evidence="9 10">
    <name type="scientific">Ignatzschineria ureiclastica</name>
    <dbReference type="NCBI Taxonomy" id="472582"/>
    <lineage>
        <taxon>Bacteria</taxon>
        <taxon>Pseudomonadati</taxon>
        <taxon>Pseudomonadota</taxon>
        <taxon>Gammaproteobacteria</taxon>
        <taxon>Cardiobacteriales</taxon>
        <taxon>Ignatzschineriaceae</taxon>
        <taxon>Ignatzschineria</taxon>
    </lineage>
</organism>
<feature type="domain" description="CSD" evidence="8">
    <location>
        <begin position="1"/>
        <end position="66"/>
    </location>
</feature>
<dbReference type="EMBL" id="QEWQ01000006">
    <property type="protein sequence ID" value="PWD80501.1"/>
    <property type="molecule type" value="Genomic_DNA"/>
</dbReference>
<dbReference type="InterPro" id="IPR011129">
    <property type="entry name" value="CSD"/>
</dbReference>
<dbReference type="SMART" id="SM00357">
    <property type="entry name" value="CSP"/>
    <property type="match status" value="1"/>
</dbReference>
<keyword evidence="4" id="KW-0238">DNA-binding</keyword>
<keyword evidence="5" id="KW-0010">Activator</keyword>
<keyword evidence="6" id="KW-0804">Transcription</keyword>
<gene>
    <name evidence="9" type="ORF">DC083_09355</name>
</gene>
<dbReference type="PANTHER" id="PTHR46565">
    <property type="entry name" value="COLD SHOCK DOMAIN PROTEIN 2"/>
    <property type="match status" value="1"/>
</dbReference>
<dbReference type="PANTHER" id="PTHR46565:SF20">
    <property type="entry name" value="COLD SHOCK DOMAIN-CONTAINING PROTEIN 4"/>
    <property type="match status" value="1"/>
</dbReference>
<dbReference type="Gene3D" id="2.40.50.140">
    <property type="entry name" value="Nucleic acid-binding proteins"/>
    <property type="match status" value="1"/>
</dbReference>